<dbReference type="Proteomes" id="UP000198418">
    <property type="component" value="Unassembled WGS sequence"/>
</dbReference>
<dbReference type="InterPro" id="IPR009734">
    <property type="entry name" value="Myoviridae_GpU"/>
</dbReference>
<dbReference type="OrthoDB" id="7678146at2"/>
<evidence type="ECO:0008006" key="3">
    <source>
        <dbReference type="Google" id="ProtNLM"/>
    </source>
</evidence>
<accession>A0A212S2V7</accession>
<evidence type="ECO:0000313" key="2">
    <source>
        <dbReference type="Proteomes" id="UP000198418"/>
    </source>
</evidence>
<dbReference type="RefSeq" id="WP_088521777.1">
    <property type="nucleotide sequence ID" value="NZ_FYDG01000011.1"/>
</dbReference>
<proteinExistence type="predicted"/>
<sequence>MLYQLGALTLDVAPFNTHEVEREAGFDFAAKDVVGGMKPREPMGEADETITLECRLFPHRFGGLSGLSVLDGMRASGQPQILVRGDGLNRGWFLIDKVKETDAFLTREGIGRQIDVSISLTRSPVGASAGSILSTLMSLFR</sequence>
<dbReference type="AlphaFoldDB" id="A0A212S2V7"/>
<gene>
    <name evidence="1" type="ORF">SAMN06265338_1112</name>
</gene>
<dbReference type="Pfam" id="PF06995">
    <property type="entry name" value="Phage_P2_GpU"/>
    <property type="match status" value="1"/>
</dbReference>
<organism evidence="1 2">
    <name type="scientific">Rhodoblastus acidophilus</name>
    <name type="common">Rhodopseudomonas acidophila</name>
    <dbReference type="NCBI Taxonomy" id="1074"/>
    <lineage>
        <taxon>Bacteria</taxon>
        <taxon>Pseudomonadati</taxon>
        <taxon>Pseudomonadota</taxon>
        <taxon>Alphaproteobacteria</taxon>
        <taxon>Hyphomicrobiales</taxon>
        <taxon>Rhodoblastaceae</taxon>
        <taxon>Rhodoblastus</taxon>
    </lineage>
</organism>
<keyword evidence="2" id="KW-1185">Reference proteome</keyword>
<name>A0A212S2V7_RHOAC</name>
<dbReference type="EMBL" id="FYDG01000011">
    <property type="protein sequence ID" value="SNB79309.1"/>
    <property type="molecule type" value="Genomic_DNA"/>
</dbReference>
<reference evidence="2" key="1">
    <citation type="submission" date="2017-06" db="EMBL/GenBank/DDBJ databases">
        <authorList>
            <person name="Varghese N."/>
            <person name="Submissions S."/>
        </authorList>
    </citation>
    <scope>NUCLEOTIDE SEQUENCE [LARGE SCALE GENOMIC DNA]</scope>
    <source>
        <strain evidence="2">DSM 137</strain>
    </source>
</reference>
<evidence type="ECO:0000313" key="1">
    <source>
        <dbReference type="EMBL" id="SNB79309.1"/>
    </source>
</evidence>
<protein>
    <recommendedName>
        <fullName evidence="3">Phage tail protein</fullName>
    </recommendedName>
</protein>